<keyword evidence="1" id="KW-0808">Transferase</keyword>
<sequence>MSKRKLCFKALVGSHNYNLNNEFSDKDYKIFFYPDFDDLYEGGQYSKAFVSDDEDIEYHDIRKLPNLLYKSNVNFMEVLFSEEYEVYDQELYSKIIVLRDELAKMNLPYLYDACLGMYMQKMKEFNRDKGKELPGKTYKHVMSSYRILDFLDRYQKFSFSSFKQAMQYDAKDPVRELLLNIRLGEYSFDQLEEMISKKEQVIRSFEDVYKSAKVNVTLKEKFEQLIKVSVKTVLIESFNGG</sequence>
<dbReference type="EMBL" id="JJRY01000014">
    <property type="protein sequence ID" value="KEF37533.1"/>
    <property type="molecule type" value="Genomic_DNA"/>
</dbReference>
<dbReference type="GO" id="GO:0016740">
    <property type="term" value="F:transferase activity"/>
    <property type="evidence" value="ECO:0007669"/>
    <property type="project" value="UniProtKB-KW"/>
</dbReference>
<evidence type="ECO:0000313" key="2">
    <source>
        <dbReference type="Proteomes" id="UP000027936"/>
    </source>
</evidence>
<dbReference type="PANTHER" id="PTHR34817">
    <property type="entry name" value="NUCLEOTIDYLTRANSFERASE"/>
    <property type="match status" value="1"/>
</dbReference>
<dbReference type="Pfam" id="PF10127">
    <property type="entry name" value="RlaP"/>
    <property type="match status" value="1"/>
</dbReference>
<dbReference type="OrthoDB" id="2987080at2"/>
<dbReference type="AlphaFoldDB" id="A0A072NKU2"/>
<dbReference type="PANTHER" id="PTHR34817:SF1">
    <property type="entry name" value="NUCLEOTIDYLTRANSFERASE"/>
    <property type="match status" value="1"/>
</dbReference>
<proteinExistence type="predicted"/>
<dbReference type="InterPro" id="IPR018775">
    <property type="entry name" value="RlaP"/>
</dbReference>
<name>A0A072NKU2_SCHAZ</name>
<protein>
    <submittedName>
        <fullName evidence="1">Putative nucleotidyltransferase</fullName>
    </submittedName>
</protein>
<organism evidence="1 2">
    <name type="scientific">Schinkia azotoformans MEV2011</name>
    <dbReference type="NCBI Taxonomy" id="1348973"/>
    <lineage>
        <taxon>Bacteria</taxon>
        <taxon>Bacillati</taxon>
        <taxon>Bacillota</taxon>
        <taxon>Bacilli</taxon>
        <taxon>Bacillales</taxon>
        <taxon>Bacillaceae</taxon>
        <taxon>Calidifontibacillus/Schinkia group</taxon>
        <taxon>Schinkia</taxon>
    </lineage>
</organism>
<dbReference type="Proteomes" id="UP000027936">
    <property type="component" value="Unassembled WGS sequence"/>
</dbReference>
<comment type="caution">
    <text evidence="1">The sequence shown here is derived from an EMBL/GenBank/DDBJ whole genome shotgun (WGS) entry which is preliminary data.</text>
</comment>
<dbReference type="PATRIC" id="fig|1348973.3.peg.3220"/>
<gene>
    <name evidence="1" type="ORF">M670_03341</name>
</gene>
<accession>A0A072NKU2</accession>
<reference evidence="1 2" key="1">
    <citation type="submission" date="2014-04" db="EMBL/GenBank/DDBJ databases">
        <title>Draft genome sequence of Bacillus azotoformans MEV2011, a (co-) denitrifying strain unable to grow in the presence of oxygen.</title>
        <authorList>
            <person name="Nielsen M."/>
            <person name="Schreiber L."/>
            <person name="Finster K."/>
            <person name="Schramm A."/>
        </authorList>
    </citation>
    <scope>NUCLEOTIDE SEQUENCE [LARGE SCALE GENOMIC DNA]</scope>
    <source>
        <strain evidence="1 2">MEV2011</strain>
    </source>
</reference>
<evidence type="ECO:0000313" key="1">
    <source>
        <dbReference type="EMBL" id="KEF37533.1"/>
    </source>
</evidence>